<keyword evidence="2" id="KW-0560">Oxidoreductase</keyword>
<dbReference type="Gene3D" id="3.40.50.720">
    <property type="entry name" value="NAD(P)-binding Rossmann-like Domain"/>
    <property type="match status" value="1"/>
</dbReference>
<dbReference type="OrthoDB" id="9783105at2"/>
<reference evidence="5 6" key="1">
    <citation type="submission" date="2015-07" db="EMBL/GenBank/DDBJ databases">
        <title>Genome sequence of Ornatilinea apprima DSM 23815.</title>
        <authorList>
            <person name="Hemp J."/>
            <person name="Ward L.M."/>
            <person name="Pace L.A."/>
            <person name="Fischer W.W."/>
        </authorList>
    </citation>
    <scope>NUCLEOTIDE SEQUENCE [LARGE SCALE GENOMIC DNA]</scope>
    <source>
        <strain evidence="5 6">P3M-1</strain>
    </source>
</reference>
<evidence type="ECO:0000313" key="6">
    <source>
        <dbReference type="Proteomes" id="UP000050417"/>
    </source>
</evidence>
<feature type="domain" description="GFO/IDH/MocA-like oxidoreductase" evidence="4">
    <location>
        <begin position="133"/>
        <end position="248"/>
    </location>
</feature>
<dbReference type="RefSeq" id="WP_075063869.1">
    <property type="nucleotide sequence ID" value="NZ_LGCL01000039.1"/>
</dbReference>
<dbReference type="InterPro" id="IPR055170">
    <property type="entry name" value="GFO_IDH_MocA-like_dom"/>
</dbReference>
<protein>
    <recommendedName>
        <fullName evidence="7">Oxidoreductase</fullName>
    </recommendedName>
</protein>
<feature type="domain" description="Gfo/Idh/MocA-like oxidoreductase N-terminal" evidence="3">
    <location>
        <begin position="23"/>
        <end position="123"/>
    </location>
</feature>
<dbReference type="GO" id="GO:0016491">
    <property type="term" value="F:oxidoreductase activity"/>
    <property type="evidence" value="ECO:0007669"/>
    <property type="project" value="UniProtKB-KW"/>
</dbReference>
<dbReference type="GO" id="GO:0000166">
    <property type="term" value="F:nucleotide binding"/>
    <property type="evidence" value="ECO:0007669"/>
    <property type="project" value="InterPro"/>
</dbReference>
<dbReference type="InterPro" id="IPR050984">
    <property type="entry name" value="Gfo/Idh/MocA_domain"/>
</dbReference>
<keyword evidence="6" id="KW-1185">Reference proteome</keyword>
<evidence type="ECO:0000313" key="5">
    <source>
        <dbReference type="EMBL" id="KPL72160.1"/>
    </source>
</evidence>
<name>A0A0P6WSY0_9CHLR</name>
<evidence type="ECO:0000256" key="2">
    <source>
        <dbReference type="ARBA" id="ARBA00023002"/>
    </source>
</evidence>
<sequence length="326" mass="36406">MSKKINWGILSTAHINNALFPGFKKSRRNHLLAVASRSLPKAQDYARQNNIERAYGSYQELIDDPNIQAVYIPLPNHMHAEWAVKAAAAGKHVLCEKPIALTLAEMDAIQQAAADHKVIIQEAFMYRHHPQTLRVAQLFQQGLLGEVHLIRGTFSFYLRRSDDIRLVAEYGGGSIWDVGCYPISYARHLIGRLPASVFGMQETAPSGVDLSFNGIMHFQPGLHAQFDSSFAMHSYRQLEIRGTEGTIVIPEPFSMIGKSTIHILSNGSQCKETFPAVDKYHLQLENMADAILDGQAQRVTLQDSRENTALILALLESARLQHPVEL</sequence>
<dbReference type="AlphaFoldDB" id="A0A0P6WSY0"/>
<comment type="caution">
    <text evidence="5">The sequence shown here is derived from an EMBL/GenBank/DDBJ whole genome shotgun (WGS) entry which is preliminary data.</text>
</comment>
<dbReference type="STRING" id="1134406.ADN00_15100"/>
<accession>A0A0P6WSY0</accession>
<dbReference type="Pfam" id="PF01408">
    <property type="entry name" value="GFO_IDH_MocA"/>
    <property type="match status" value="1"/>
</dbReference>
<dbReference type="Gene3D" id="3.30.360.10">
    <property type="entry name" value="Dihydrodipicolinate Reductase, domain 2"/>
    <property type="match status" value="1"/>
</dbReference>
<dbReference type="SUPFAM" id="SSF55347">
    <property type="entry name" value="Glyceraldehyde-3-phosphate dehydrogenase-like, C-terminal domain"/>
    <property type="match status" value="1"/>
</dbReference>
<dbReference type="InterPro" id="IPR036291">
    <property type="entry name" value="NAD(P)-bd_dom_sf"/>
</dbReference>
<dbReference type="SUPFAM" id="SSF51735">
    <property type="entry name" value="NAD(P)-binding Rossmann-fold domains"/>
    <property type="match status" value="1"/>
</dbReference>
<evidence type="ECO:0000256" key="1">
    <source>
        <dbReference type="ARBA" id="ARBA00010928"/>
    </source>
</evidence>
<evidence type="ECO:0000259" key="3">
    <source>
        <dbReference type="Pfam" id="PF01408"/>
    </source>
</evidence>
<organism evidence="5 6">
    <name type="scientific">Ornatilinea apprima</name>
    <dbReference type="NCBI Taxonomy" id="1134406"/>
    <lineage>
        <taxon>Bacteria</taxon>
        <taxon>Bacillati</taxon>
        <taxon>Chloroflexota</taxon>
        <taxon>Anaerolineae</taxon>
        <taxon>Anaerolineales</taxon>
        <taxon>Anaerolineaceae</taxon>
        <taxon>Ornatilinea</taxon>
    </lineage>
</organism>
<dbReference type="Pfam" id="PF22725">
    <property type="entry name" value="GFO_IDH_MocA_C3"/>
    <property type="match status" value="1"/>
</dbReference>
<dbReference type="PANTHER" id="PTHR22604">
    <property type="entry name" value="OXIDOREDUCTASES"/>
    <property type="match status" value="1"/>
</dbReference>
<evidence type="ECO:0008006" key="7">
    <source>
        <dbReference type="Google" id="ProtNLM"/>
    </source>
</evidence>
<proteinExistence type="inferred from homology"/>
<dbReference type="Proteomes" id="UP000050417">
    <property type="component" value="Unassembled WGS sequence"/>
</dbReference>
<evidence type="ECO:0000259" key="4">
    <source>
        <dbReference type="Pfam" id="PF22725"/>
    </source>
</evidence>
<comment type="similarity">
    <text evidence="1">Belongs to the Gfo/Idh/MocA family.</text>
</comment>
<dbReference type="InterPro" id="IPR000683">
    <property type="entry name" value="Gfo/Idh/MocA-like_OxRdtase_N"/>
</dbReference>
<dbReference type="EMBL" id="LGCL01000039">
    <property type="protein sequence ID" value="KPL72160.1"/>
    <property type="molecule type" value="Genomic_DNA"/>
</dbReference>
<dbReference type="PANTHER" id="PTHR22604:SF105">
    <property type="entry name" value="TRANS-1,2-DIHYDROBENZENE-1,2-DIOL DEHYDROGENASE"/>
    <property type="match status" value="1"/>
</dbReference>
<gene>
    <name evidence="5" type="ORF">ADN00_15100</name>
</gene>